<dbReference type="PRINTS" id="PR00301">
    <property type="entry name" value="HEATSHOCK70"/>
</dbReference>
<dbReference type="Gene3D" id="3.30.420.40">
    <property type="match status" value="2"/>
</dbReference>
<dbReference type="RefSeq" id="XP_020430874.1">
    <property type="nucleotide sequence ID" value="XM_020579035.1"/>
</dbReference>
<evidence type="ECO:0000256" key="3">
    <source>
        <dbReference type="SAM" id="MobiDB-lite"/>
    </source>
</evidence>
<dbReference type="Gene3D" id="1.10.8.270">
    <property type="entry name" value="putative rabgap domain of human tbc1 domain family member 14 like domains"/>
    <property type="match status" value="1"/>
</dbReference>
<reference evidence="6 7" key="1">
    <citation type="journal article" date="2011" name="Genome Res.">
        <title>Phylogeny-wide analysis of social amoeba genomes highlights ancient origins for complex intercellular communication.</title>
        <authorList>
            <person name="Heidel A.J."/>
            <person name="Lawal H.M."/>
            <person name="Felder M."/>
            <person name="Schilde C."/>
            <person name="Helps N.R."/>
            <person name="Tunggal B."/>
            <person name="Rivero F."/>
            <person name="John U."/>
            <person name="Schleicher M."/>
            <person name="Eichinger L."/>
            <person name="Platzer M."/>
            <person name="Noegel A.A."/>
            <person name="Schaap P."/>
            <person name="Gloeckner G."/>
        </authorList>
    </citation>
    <scope>NUCLEOTIDE SEQUENCE [LARGE SCALE GENOMIC DNA]</scope>
    <source>
        <strain evidence="7">ATCC 26659 / Pp 5 / PN500</strain>
    </source>
</reference>
<keyword evidence="1" id="KW-0547">Nucleotide-binding</keyword>
<dbReference type="Gene3D" id="3.30.30.30">
    <property type="match status" value="1"/>
</dbReference>
<dbReference type="SMART" id="SM00164">
    <property type="entry name" value="TBC"/>
    <property type="match status" value="1"/>
</dbReference>
<dbReference type="FunFam" id="1.10.8.270:FF:000026">
    <property type="entry name" value="TBC (Tre-2/Bub2/Cdc16) domain family"/>
    <property type="match status" value="1"/>
</dbReference>
<feature type="region of interest" description="Disordered" evidence="3">
    <location>
        <begin position="1549"/>
        <end position="1586"/>
    </location>
</feature>
<dbReference type="InterPro" id="IPR000195">
    <property type="entry name" value="Rab-GAP-TBC_dom"/>
</dbReference>
<dbReference type="Proteomes" id="UP000001396">
    <property type="component" value="Unassembled WGS sequence"/>
</dbReference>
<dbReference type="Pfam" id="PF00012">
    <property type="entry name" value="HSP70"/>
    <property type="match status" value="2"/>
</dbReference>
<name>D3BIX6_HETP5</name>
<dbReference type="PANTHER" id="PTHR19375">
    <property type="entry name" value="HEAT SHOCK PROTEIN 70KDA"/>
    <property type="match status" value="1"/>
</dbReference>
<dbReference type="InterPro" id="IPR029047">
    <property type="entry name" value="HSP70_peptide-bd_sf"/>
</dbReference>
<dbReference type="Gene3D" id="1.10.472.80">
    <property type="entry name" value="Ypt/Rab-GAP domain of gyp1p, domain 3"/>
    <property type="match status" value="1"/>
</dbReference>
<dbReference type="PROSITE" id="PS50086">
    <property type="entry name" value="TBC_RABGAP"/>
    <property type="match status" value="1"/>
</dbReference>
<protein>
    <recommendedName>
        <fullName evidence="5">Rab-GAP TBC domain-containing protein</fullName>
    </recommendedName>
</protein>
<feature type="compositionally biased region" description="Low complexity" evidence="3">
    <location>
        <begin position="1105"/>
        <end position="1127"/>
    </location>
</feature>
<comment type="caution">
    <text evidence="6">The sequence shown here is derived from an EMBL/GenBank/DDBJ whole genome shotgun (WGS) entry which is preliminary data.</text>
</comment>
<feature type="region of interest" description="Disordered" evidence="3">
    <location>
        <begin position="1007"/>
        <end position="1086"/>
    </location>
</feature>
<feature type="compositionally biased region" description="Acidic residues" evidence="3">
    <location>
        <begin position="1012"/>
        <end position="1040"/>
    </location>
</feature>
<keyword evidence="2" id="KW-0067">ATP-binding</keyword>
<evidence type="ECO:0000256" key="1">
    <source>
        <dbReference type="ARBA" id="ARBA00022741"/>
    </source>
</evidence>
<keyword evidence="7" id="KW-1185">Reference proteome</keyword>
<feature type="region of interest" description="Disordered" evidence="3">
    <location>
        <begin position="1099"/>
        <end position="1166"/>
    </location>
</feature>
<dbReference type="Gene3D" id="3.90.640.10">
    <property type="entry name" value="Actin, Chain A, domain 4"/>
    <property type="match status" value="1"/>
</dbReference>
<dbReference type="FunFam" id="3.30.30.30:FF:000005">
    <property type="entry name" value="Heat shock protein ssb1"/>
    <property type="match status" value="1"/>
</dbReference>
<accession>D3BIX6</accession>
<feature type="compositionally biased region" description="Basic residues" evidence="3">
    <location>
        <begin position="1576"/>
        <end position="1586"/>
    </location>
</feature>
<dbReference type="Gene3D" id="2.60.34.10">
    <property type="entry name" value="Substrate Binding Domain Of DNAk, Chain A, domain 1"/>
    <property type="match status" value="2"/>
</dbReference>
<proteinExistence type="predicted"/>
<dbReference type="STRING" id="670386.D3BIX6"/>
<evidence type="ECO:0000313" key="6">
    <source>
        <dbReference type="EMBL" id="EFA78750.1"/>
    </source>
</evidence>
<dbReference type="InterPro" id="IPR018181">
    <property type="entry name" value="Heat_shock_70_CS"/>
</dbReference>
<dbReference type="EMBL" id="ADBJ01000037">
    <property type="protein sequence ID" value="EFA78750.1"/>
    <property type="molecule type" value="Genomic_DNA"/>
</dbReference>
<evidence type="ECO:0000259" key="5">
    <source>
        <dbReference type="PROSITE" id="PS50086"/>
    </source>
</evidence>
<keyword evidence="4" id="KW-0732">Signal</keyword>
<evidence type="ECO:0000256" key="2">
    <source>
        <dbReference type="ARBA" id="ARBA00022840"/>
    </source>
</evidence>
<dbReference type="CDD" id="cd24028">
    <property type="entry name" value="ASKHA_NBD_HSP70_HSPA1-like"/>
    <property type="match status" value="1"/>
</dbReference>
<dbReference type="SUPFAM" id="SSF53067">
    <property type="entry name" value="Actin-like ATPase domain"/>
    <property type="match status" value="2"/>
</dbReference>
<dbReference type="FunFam" id="3.90.640.10:FF:000003">
    <property type="entry name" value="Molecular chaperone DnaK"/>
    <property type="match status" value="1"/>
</dbReference>
<gene>
    <name evidence="6" type="ORF">PPL_08211</name>
</gene>
<dbReference type="InterPro" id="IPR043129">
    <property type="entry name" value="ATPase_NBD"/>
</dbReference>
<evidence type="ECO:0000256" key="4">
    <source>
        <dbReference type="SAM" id="SignalP"/>
    </source>
</evidence>
<dbReference type="Pfam" id="PF00566">
    <property type="entry name" value="RabGAP-TBC"/>
    <property type="match status" value="1"/>
</dbReference>
<dbReference type="InterPro" id="IPR035969">
    <property type="entry name" value="Rab-GAP_TBC_sf"/>
</dbReference>
<feature type="compositionally biased region" description="Low complexity" evidence="3">
    <location>
        <begin position="1135"/>
        <end position="1153"/>
    </location>
</feature>
<dbReference type="InParanoid" id="D3BIX6"/>
<dbReference type="GO" id="GO:0005524">
    <property type="term" value="F:ATP binding"/>
    <property type="evidence" value="ECO:0007669"/>
    <property type="project" value="UniProtKB-KW"/>
</dbReference>
<dbReference type="SUPFAM" id="SSF47923">
    <property type="entry name" value="Ypt/Rab-GAP domain of gyp1p"/>
    <property type="match status" value="2"/>
</dbReference>
<feature type="compositionally biased region" description="Low complexity" evidence="3">
    <location>
        <begin position="1553"/>
        <end position="1575"/>
    </location>
</feature>
<dbReference type="SUPFAM" id="SSF100920">
    <property type="entry name" value="Heat shock protein 70kD (HSP70), peptide-binding domain"/>
    <property type="match status" value="2"/>
</dbReference>
<evidence type="ECO:0000313" key="7">
    <source>
        <dbReference type="Proteomes" id="UP000001396"/>
    </source>
</evidence>
<organism evidence="6 7">
    <name type="scientific">Heterostelium pallidum (strain ATCC 26659 / Pp 5 / PN500)</name>
    <name type="common">Cellular slime mold</name>
    <name type="synonym">Polysphondylium pallidum</name>
    <dbReference type="NCBI Taxonomy" id="670386"/>
    <lineage>
        <taxon>Eukaryota</taxon>
        <taxon>Amoebozoa</taxon>
        <taxon>Evosea</taxon>
        <taxon>Eumycetozoa</taxon>
        <taxon>Dictyostelia</taxon>
        <taxon>Acytosteliales</taxon>
        <taxon>Acytosteliaceae</taxon>
        <taxon>Heterostelium</taxon>
    </lineage>
</organism>
<dbReference type="PROSITE" id="PS01036">
    <property type="entry name" value="HSP70_3"/>
    <property type="match status" value="1"/>
</dbReference>
<feature type="domain" description="Rab-GAP TBC" evidence="5">
    <location>
        <begin position="1272"/>
        <end position="1462"/>
    </location>
</feature>
<dbReference type="GO" id="GO:0140662">
    <property type="term" value="F:ATP-dependent protein folding chaperone"/>
    <property type="evidence" value="ECO:0007669"/>
    <property type="project" value="InterPro"/>
</dbReference>
<dbReference type="GeneID" id="31363691"/>
<feature type="signal peptide" evidence="4">
    <location>
        <begin position="1"/>
        <end position="20"/>
    </location>
</feature>
<feature type="chain" id="PRO_5003041190" description="Rab-GAP TBC domain-containing protein" evidence="4">
    <location>
        <begin position="21"/>
        <end position="1586"/>
    </location>
</feature>
<sequence length="1586" mass="183204">MNNSFLFNILFFLFFYLSLSNSIEYFGSDRLEIDNLYQINKHSIDHPLIVAIDFGNSNCGISYLTTHKQSIIIPDIDGNLSLPSYVSFINNTILVGEEAKNLVFSNGNNTIFNLKHLIGKKFSKIEDIDKLPFKIISDNLDNPKISVTVNGTEKLYSPEEILSFIFNKLKRNSETYLGVPVTKTIIICPSYFDSFQREALKDAATKAGFESVFRIFDETKAIELEFNRRLEFDSSIDRYHLVLKMGGDSFEASLVSVDRTYYENFKEYPIEILEAESIRIGGDDFTESIVKYLLDVFKSKSGLDASFDMLTMEKLKSASEKAKIELSFSNSTIIQFNDFFGGFNLNETLSRSKFEDLNNHLYPKFIQLISKLMNDSFLKTQEIHSVLMTGGSTTMPKIRSIVKEYFNGRESLNHPRPSSVISIGASLLTSILTSGFNDYPFCELYYEFPKQPIGVEIKGGLMSTVIGKYSFIPSRRIKQFSTTVDYQEKIEIKILQGDSQLSQNNTEIGTIELSGISPAPRGVPIQVVFELCANLDLEVKITDLSNGITNSTVIPIENDYGQFDFQDHYEFEDEQVERIKLFNSLKDYINSVKCMLEINQDNYFSEVKENIFKIISSMPDNVTLFQSSINEIHSILDPIISSIYSKIDFEMTRNNSVDIMSVKILHQPTFNFVNQSLVTSIDEMDTKVKINKYRQPTNVDFVQFPQIEIIDEYNHRFPYIYLYNEEIQLSDKIDYIPFSLGIGTERGDFIQVIPKDLKLPIQRSEIITITSDYESVISIPIYEGDPELHSDSNNHLGTLYLGGIYPAPKGISKIQVIFDININGSFTIFAIDLGSRISASLDILEYKEHLNNGYINVASQFFERVKIGKNLREHLNYLLELVNPNQQSDKLFDILAEIEWLDDNLFSETFELIKQKITRFNQKLENLHYKIKGNTRLIVIHESTRGRTNRQPSFFCTFYNIYVDMEPFITFDDIRLQFNKNHNQFRPNNIVYEDDDNTLHNFDPIEHLRIEDQDEDNDNEEYSNEREEEELEEEEQEEDSNTSSSSTNNPLVRSSTLLEHDHIDNNNDDNMENIHSTTSTYRNSLSRRSKSLNLDDLDLEDHDVYSNNNNNENKDVQNNNNNSVNVDNSDDNESDSNSTSTTTTSTSTTTNTSPITNLIRDTTDNDEEEMRTMDEKVDEFVSLIIHEPHTGLIIYDNYGFLVEQDMVQIHLIYKDKFVRQEKQRKQQWLDFIEANPGAFHLLSLSQSPMASATTTYRRSEPPKPLKDMIRRGVPTDFRSSVWLRCSGAYLRLAANPDEYYNILKVYHGKQSVATKQIAMDIDRTFPDHKYLNTQEHMETLSRVLTAYSWRNPKVGYCQCMNFIVGYLLLHMSEHEAYWTLVSIIEDILPSEYFTSTMIDLSVDVRFVFDEILQKKLPKLHKHFTTLNLSLPLIMTQWFLCIMATATPTETTFRIWDVFFAEGSKVLFRFAVALFKMNEEKLLTCKDYNTLYNLIRKIPSMMYDADALIEYAFNKIGSLSMKLIDQKRKESKVIVFNEYIEFQMMRNGIRKDQNNSNKNNNNNSNQHSPKKSPTLLSKKKTTTHKEA</sequence>
<dbReference type="InterPro" id="IPR013126">
    <property type="entry name" value="Hsp_70_fam"/>
</dbReference>